<dbReference type="EMBL" id="KN838809">
    <property type="protein sequence ID" value="KIJ94125.1"/>
    <property type="molecule type" value="Genomic_DNA"/>
</dbReference>
<dbReference type="Proteomes" id="UP000054477">
    <property type="component" value="Unassembled WGS sequence"/>
</dbReference>
<accession>A0A0C9WRN1</accession>
<evidence type="ECO:0000313" key="1">
    <source>
        <dbReference type="EMBL" id="KIJ94125.1"/>
    </source>
</evidence>
<dbReference type="HOGENOM" id="CLU_2580288_0_0_1"/>
<organism evidence="1 2">
    <name type="scientific">Laccaria amethystina LaAM-08-1</name>
    <dbReference type="NCBI Taxonomy" id="1095629"/>
    <lineage>
        <taxon>Eukaryota</taxon>
        <taxon>Fungi</taxon>
        <taxon>Dikarya</taxon>
        <taxon>Basidiomycota</taxon>
        <taxon>Agaricomycotina</taxon>
        <taxon>Agaricomycetes</taxon>
        <taxon>Agaricomycetidae</taxon>
        <taxon>Agaricales</taxon>
        <taxon>Agaricineae</taxon>
        <taxon>Hydnangiaceae</taxon>
        <taxon>Laccaria</taxon>
    </lineage>
</organism>
<sequence length="81" mass="8997">SGRTRASVTIQRLPLISPPQPIGTGLNPMLLPRPTNTQGAKISNTFRTNSEFHGGRFSRGGEEQRARMLRWDLHDGLFVVV</sequence>
<reference evidence="2" key="2">
    <citation type="submission" date="2015-01" db="EMBL/GenBank/DDBJ databases">
        <title>Evolutionary Origins and Diversification of the Mycorrhizal Mutualists.</title>
        <authorList>
            <consortium name="DOE Joint Genome Institute"/>
            <consortium name="Mycorrhizal Genomics Consortium"/>
            <person name="Kohler A."/>
            <person name="Kuo A."/>
            <person name="Nagy L.G."/>
            <person name="Floudas D."/>
            <person name="Copeland A."/>
            <person name="Barry K.W."/>
            <person name="Cichocki N."/>
            <person name="Veneault-Fourrey C."/>
            <person name="LaButti K."/>
            <person name="Lindquist E.A."/>
            <person name="Lipzen A."/>
            <person name="Lundell T."/>
            <person name="Morin E."/>
            <person name="Murat C."/>
            <person name="Riley R."/>
            <person name="Ohm R."/>
            <person name="Sun H."/>
            <person name="Tunlid A."/>
            <person name="Henrissat B."/>
            <person name="Grigoriev I.V."/>
            <person name="Hibbett D.S."/>
            <person name="Martin F."/>
        </authorList>
    </citation>
    <scope>NUCLEOTIDE SEQUENCE [LARGE SCALE GENOMIC DNA]</scope>
    <source>
        <strain evidence="2">LaAM-08-1</strain>
    </source>
</reference>
<feature type="non-terminal residue" evidence="1">
    <location>
        <position position="1"/>
    </location>
</feature>
<dbReference type="OrthoDB" id="3114394at2759"/>
<feature type="non-terminal residue" evidence="1">
    <location>
        <position position="81"/>
    </location>
</feature>
<protein>
    <submittedName>
        <fullName evidence="1">Uncharacterized protein</fullName>
    </submittedName>
</protein>
<reference evidence="1 2" key="1">
    <citation type="submission" date="2014-04" db="EMBL/GenBank/DDBJ databases">
        <authorList>
            <consortium name="DOE Joint Genome Institute"/>
            <person name="Kuo A."/>
            <person name="Kohler A."/>
            <person name="Nagy L.G."/>
            <person name="Floudas D."/>
            <person name="Copeland A."/>
            <person name="Barry K.W."/>
            <person name="Cichocki N."/>
            <person name="Veneault-Fourrey C."/>
            <person name="LaButti K."/>
            <person name="Lindquist E.A."/>
            <person name="Lipzen A."/>
            <person name="Lundell T."/>
            <person name="Morin E."/>
            <person name="Murat C."/>
            <person name="Sun H."/>
            <person name="Tunlid A."/>
            <person name="Henrissat B."/>
            <person name="Grigoriev I.V."/>
            <person name="Hibbett D.S."/>
            <person name="Martin F."/>
            <person name="Nordberg H.P."/>
            <person name="Cantor M.N."/>
            <person name="Hua S.X."/>
        </authorList>
    </citation>
    <scope>NUCLEOTIDE SEQUENCE [LARGE SCALE GENOMIC DNA]</scope>
    <source>
        <strain evidence="1 2">LaAM-08-1</strain>
    </source>
</reference>
<keyword evidence="2" id="KW-1185">Reference proteome</keyword>
<proteinExistence type="predicted"/>
<gene>
    <name evidence="1" type="ORF">K443DRAFT_35497</name>
</gene>
<dbReference type="AlphaFoldDB" id="A0A0C9WRN1"/>
<evidence type="ECO:0000313" key="2">
    <source>
        <dbReference type="Proteomes" id="UP000054477"/>
    </source>
</evidence>
<name>A0A0C9WRN1_9AGAR</name>